<dbReference type="InterPro" id="IPR011032">
    <property type="entry name" value="GroES-like_sf"/>
</dbReference>
<evidence type="ECO:0000256" key="4">
    <source>
        <dbReference type="RuleBase" id="RU000535"/>
    </source>
</evidence>
<comment type="function">
    <text evidence="3 4">Together with the chaperonin GroEL, plays an essential role in assisting protein folding. The GroEL-GroES system forms a nano-cage that allows encapsulation of the non-native substrate proteins and provides a physical environment optimized to promote and accelerate protein folding. GroES binds to the apical surface of the GroEL ring, thereby capping the opening of the GroEL channel.</text>
</comment>
<evidence type="ECO:0000313" key="6">
    <source>
        <dbReference type="Proteomes" id="UP000028981"/>
    </source>
</evidence>
<organism evidence="5 6">
    <name type="scientific">Devosia riboflavina</name>
    <dbReference type="NCBI Taxonomy" id="46914"/>
    <lineage>
        <taxon>Bacteria</taxon>
        <taxon>Pseudomonadati</taxon>
        <taxon>Pseudomonadota</taxon>
        <taxon>Alphaproteobacteria</taxon>
        <taxon>Hyphomicrobiales</taxon>
        <taxon>Devosiaceae</taxon>
        <taxon>Devosia</taxon>
    </lineage>
</organism>
<dbReference type="FunFam" id="2.30.33.40:FF:000001">
    <property type="entry name" value="10 kDa chaperonin"/>
    <property type="match status" value="1"/>
</dbReference>
<evidence type="ECO:0000256" key="3">
    <source>
        <dbReference type="HAMAP-Rule" id="MF_00580"/>
    </source>
</evidence>
<reference evidence="5 6" key="1">
    <citation type="submission" date="2014-08" db="EMBL/GenBank/DDBJ databases">
        <authorList>
            <person name="Hassan Y.I."/>
            <person name="Lepp D."/>
            <person name="Zhou T."/>
        </authorList>
    </citation>
    <scope>NUCLEOTIDE SEQUENCE [LARGE SCALE GENOMIC DNA]</scope>
    <source>
        <strain evidence="5 6">IFO13584</strain>
    </source>
</reference>
<keyword evidence="6" id="KW-1185">Reference proteome</keyword>
<dbReference type="CDD" id="cd00320">
    <property type="entry name" value="cpn10"/>
    <property type="match status" value="1"/>
</dbReference>
<accession>A0A087M2P6</accession>
<dbReference type="InterPro" id="IPR037124">
    <property type="entry name" value="Chaperonin_GroES_sf"/>
</dbReference>
<dbReference type="GO" id="GO:0051082">
    <property type="term" value="F:unfolded protein binding"/>
    <property type="evidence" value="ECO:0007669"/>
    <property type="project" value="TreeGrafter"/>
</dbReference>
<dbReference type="GO" id="GO:0005524">
    <property type="term" value="F:ATP binding"/>
    <property type="evidence" value="ECO:0007669"/>
    <property type="project" value="InterPro"/>
</dbReference>
<keyword evidence="2 3" id="KW-0143">Chaperone</keyword>
<dbReference type="NCBIfam" id="NF001531">
    <property type="entry name" value="PRK00364.2-2"/>
    <property type="match status" value="1"/>
</dbReference>
<comment type="caution">
    <text evidence="5">The sequence shown here is derived from an EMBL/GenBank/DDBJ whole genome shotgun (WGS) entry which is preliminary data.</text>
</comment>
<dbReference type="InterPro" id="IPR018369">
    <property type="entry name" value="Chaprnonin_Cpn10_CS"/>
</dbReference>
<dbReference type="PRINTS" id="PR00297">
    <property type="entry name" value="CHAPERONIN10"/>
</dbReference>
<evidence type="ECO:0000256" key="2">
    <source>
        <dbReference type="ARBA" id="ARBA00023186"/>
    </source>
</evidence>
<dbReference type="PANTHER" id="PTHR10772:SF58">
    <property type="entry name" value="CO-CHAPERONIN GROES"/>
    <property type="match status" value="1"/>
</dbReference>
<dbReference type="NCBIfam" id="NF001533">
    <property type="entry name" value="PRK00364.2-4"/>
    <property type="match status" value="1"/>
</dbReference>
<gene>
    <name evidence="3" type="primary">groES</name>
    <name evidence="3" type="synonym">groS</name>
    <name evidence="5" type="ORF">JP75_09610</name>
</gene>
<dbReference type="AlphaFoldDB" id="A0A087M2P6"/>
<dbReference type="RefSeq" id="WP_035082197.1">
    <property type="nucleotide sequence ID" value="NZ_JQGC01000007.1"/>
</dbReference>
<comment type="similarity">
    <text evidence="1 3 4">Belongs to the GroES chaperonin family.</text>
</comment>
<evidence type="ECO:0000256" key="1">
    <source>
        <dbReference type="ARBA" id="ARBA00006975"/>
    </source>
</evidence>
<dbReference type="GO" id="GO:0005737">
    <property type="term" value="C:cytoplasm"/>
    <property type="evidence" value="ECO:0007669"/>
    <property type="project" value="UniProtKB-SubCell"/>
</dbReference>
<keyword evidence="3" id="KW-0963">Cytoplasm</keyword>
<dbReference type="HAMAP" id="MF_00580">
    <property type="entry name" value="CH10"/>
    <property type="match status" value="1"/>
</dbReference>
<evidence type="ECO:0000313" key="5">
    <source>
        <dbReference type="EMBL" id="KFL31149.1"/>
    </source>
</evidence>
<name>A0A087M2P6_9HYPH</name>
<dbReference type="GO" id="GO:0044183">
    <property type="term" value="F:protein folding chaperone"/>
    <property type="evidence" value="ECO:0007669"/>
    <property type="project" value="InterPro"/>
</dbReference>
<dbReference type="STRING" id="46914.JP75_09610"/>
<comment type="subcellular location">
    <subcellularLocation>
        <location evidence="3">Cytoplasm</location>
    </subcellularLocation>
</comment>
<proteinExistence type="inferred from homology"/>
<dbReference type="OrthoDB" id="9806791at2"/>
<dbReference type="NCBIfam" id="NF001527">
    <property type="entry name" value="PRK00364.1-2"/>
    <property type="match status" value="1"/>
</dbReference>
<protein>
    <recommendedName>
        <fullName evidence="3">Co-chaperonin GroES</fullName>
    </recommendedName>
    <alternativeName>
        <fullName evidence="3">10 kDa chaperonin</fullName>
    </alternativeName>
    <alternativeName>
        <fullName evidence="3">Chaperonin-10</fullName>
        <shortName evidence="3">Cpn10</shortName>
    </alternativeName>
</protein>
<dbReference type="NCBIfam" id="NF001529">
    <property type="entry name" value="PRK00364.1-5"/>
    <property type="match status" value="1"/>
</dbReference>
<dbReference type="Gene3D" id="2.30.33.40">
    <property type="entry name" value="GroES chaperonin"/>
    <property type="match status" value="1"/>
</dbReference>
<dbReference type="InterPro" id="IPR020818">
    <property type="entry name" value="Chaperonin_GroES"/>
</dbReference>
<comment type="subunit">
    <text evidence="3">Heptamer of 7 subunits arranged in a ring. Interacts with the chaperonin GroEL.</text>
</comment>
<dbReference type="Proteomes" id="UP000028981">
    <property type="component" value="Unassembled WGS sequence"/>
</dbReference>
<dbReference type="NCBIfam" id="NF001534">
    <property type="entry name" value="PRK00364.2-5"/>
    <property type="match status" value="1"/>
</dbReference>
<dbReference type="Pfam" id="PF00166">
    <property type="entry name" value="Cpn10"/>
    <property type="match status" value="1"/>
</dbReference>
<dbReference type="SUPFAM" id="SSF50129">
    <property type="entry name" value="GroES-like"/>
    <property type="match status" value="1"/>
</dbReference>
<sequence>MALRPLHDRVVVRRIEADEKTAGGIIIPDTAKEKPSEGEVIAVGPGARNEKGELVAPDLRSGDRVLFGKWSGTEVRIDGEDLIIMKESDILGVIESVEPARKAA</sequence>
<dbReference type="EMBL" id="JQGC01000007">
    <property type="protein sequence ID" value="KFL31149.1"/>
    <property type="molecule type" value="Genomic_DNA"/>
</dbReference>
<dbReference type="PANTHER" id="PTHR10772">
    <property type="entry name" value="10 KDA HEAT SHOCK PROTEIN"/>
    <property type="match status" value="1"/>
</dbReference>
<dbReference type="GO" id="GO:0046872">
    <property type="term" value="F:metal ion binding"/>
    <property type="evidence" value="ECO:0007669"/>
    <property type="project" value="TreeGrafter"/>
</dbReference>
<dbReference type="GO" id="GO:0051087">
    <property type="term" value="F:protein-folding chaperone binding"/>
    <property type="evidence" value="ECO:0007669"/>
    <property type="project" value="TreeGrafter"/>
</dbReference>
<dbReference type="PROSITE" id="PS00681">
    <property type="entry name" value="CHAPERONINS_CPN10"/>
    <property type="match status" value="1"/>
</dbReference>
<dbReference type="SMART" id="SM00883">
    <property type="entry name" value="Cpn10"/>
    <property type="match status" value="1"/>
</dbReference>